<dbReference type="EMBL" id="JAAGXA010000003">
    <property type="protein sequence ID" value="NEN77887.1"/>
    <property type="molecule type" value="Genomic_DNA"/>
</dbReference>
<reference evidence="3 4" key="1">
    <citation type="journal article" date="2014" name="Int. J. Syst. Evol. Microbiol.">
        <title>Nocardioides zeae sp. nov., isolated from the stem of Zea mays.</title>
        <authorList>
            <person name="Glaeser S.P."/>
            <person name="McInroy J.A."/>
            <person name="Busse H.J."/>
            <person name="Kampfer P."/>
        </authorList>
    </citation>
    <scope>NUCLEOTIDE SEQUENCE [LARGE SCALE GENOMIC DNA]</scope>
    <source>
        <strain evidence="3 4">JCM 30728</strain>
    </source>
</reference>
<dbReference type="InterPro" id="IPR020845">
    <property type="entry name" value="AMP-binding_CS"/>
</dbReference>
<dbReference type="InterPro" id="IPR050237">
    <property type="entry name" value="ATP-dep_AMP-bd_enzyme"/>
</dbReference>
<comment type="caution">
    <text evidence="3">The sequence shown here is derived from an EMBL/GenBank/DDBJ whole genome shotgun (WGS) entry which is preliminary data.</text>
</comment>
<dbReference type="Gene3D" id="3.30.300.30">
    <property type="match status" value="1"/>
</dbReference>
<dbReference type="AlphaFoldDB" id="A0A6P0HI32"/>
<keyword evidence="4" id="KW-1185">Reference proteome</keyword>
<sequence>MSATVGSALAWWARTQPEQTAIVVDGESLDYQGYEAWSSRVAVHLRDAGIVPGDRVGLLAENSLPWSAMALGIIKAGAVLVPLNSRFKPAELRKVADDAGLARVIASDAVVAVAREAAGMGAPYEVTAFADVVGLRDAEPDPATDAFRVDREPTDPIAVLFTSGSTGRSKGVVLTNQSLLSIVFEASLTEEGFRQGSTSLLVLPLAFTPGLVWGVLMTTVLGGTIVIEKDLVPGRAVRLMEEHRVQAVFGVPLIFDAFSRTPEFAEADLSSLRTAIVGGAAVPVPLLEAYAAKGVTLRQIYGMTEAGGVATATLRHEAKDHPATCGYGSIFTELKIVDADGQEVGPDEEGEILIKGPGVTPGYWGDPETTAEVITADGWLRSGDIGRKDADGRIAFADRLKDLIITGGINVSPIEIERVLMGLDGVAEVSVIPAKDEKFGETPAAIITPSSPDLTAADVVAHCEQQLSDYKVPRYVVLREDPLPRLPSGKIAKPQIKQDYADVHVDFDKVR</sequence>
<dbReference type="PROSITE" id="PS00455">
    <property type="entry name" value="AMP_BINDING"/>
    <property type="match status" value="1"/>
</dbReference>
<dbReference type="Gene3D" id="3.40.50.12780">
    <property type="entry name" value="N-terminal domain of ligase-like"/>
    <property type="match status" value="1"/>
</dbReference>
<evidence type="ECO:0000259" key="1">
    <source>
        <dbReference type="Pfam" id="PF00501"/>
    </source>
</evidence>
<feature type="domain" description="AMP-dependent synthetase/ligase" evidence="1">
    <location>
        <begin position="10"/>
        <end position="364"/>
    </location>
</feature>
<dbReference type="SUPFAM" id="SSF56801">
    <property type="entry name" value="Acetyl-CoA synthetase-like"/>
    <property type="match status" value="1"/>
</dbReference>
<feature type="domain" description="AMP-binding enzyme C-terminal" evidence="2">
    <location>
        <begin position="415"/>
        <end position="490"/>
    </location>
</feature>
<dbReference type="Proteomes" id="UP000468687">
    <property type="component" value="Unassembled WGS sequence"/>
</dbReference>
<dbReference type="InterPro" id="IPR000873">
    <property type="entry name" value="AMP-dep_synth/lig_dom"/>
</dbReference>
<dbReference type="InterPro" id="IPR045851">
    <property type="entry name" value="AMP-bd_C_sf"/>
</dbReference>
<keyword evidence="3" id="KW-0436">Ligase</keyword>
<evidence type="ECO:0000259" key="2">
    <source>
        <dbReference type="Pfam" id="PF13193"/>
    </source>
</evidence>
<dbReference type="Pfam" id="PF00501">
    <property type="entry name" value="AMP-binding"/>
    <property type="match status" value="1"/>
</dbReference>
<dbReference type="PANTHER" id="PTHR43767:SF1">
    <property type="entry name" value="NONRIBOSOMAL PEPTIDE SYNTHASE PES1 (EUROFUNG)-RELATED"/>
    <property type="match status" value="1"/>
</dbReference>
<accession>A0A6P0HI32</accession>
<protein>
    <submittedName>
        <fullName evidence="3">Long-chain fatty acid--CoA ligase</fullName>
    </submittedName>
</protein>
<dbReference type="PANTHER" id="PTHR43767">
    <property type="entry name" value="LONG-CHAIN-FATTY-ACID--COA LIGASE"/>
    <property type="match status" value="1"/>
</dbReference>
<gene>
    <name evidence="3" type="ORF">G3T38_06320</name>
</gene>
<name>A0A6P0HI32_9ACTN</name>
<evidence type="ECO:0000313" key="3">
    <source>
        <dbReference type="EMBL" id="NEN77887.1"/>
    </source>
</evidence>
<proteinExistence type="predicted"/>
<dbReference type="Pfam" id="PF13193">
    <property type="entry name" value="AMP-binding_C"/>
    <property type="match status" value="1"/>
</dbReference>
<dbReference type="InterPro" id="IPR042099">
    <property type="entry name" value="ANL_N_sf"/>
</dbReference>
<dbReference type="InterPro" id="IPR025110">
    <property type="entry name" value="AMP-bd_C"/>
</dbReference>
<organism evidence="3 4">
    <name type="scientific">Nocardioides zeae</name>
    <dbReference type="NCBI Taxonomy" id="1457234"/>
    <lineage>
        <taxon>Bacteria</taxon>
        <taxon>Bacillati</taxon>
        <taxon>Actinomycetota</taxon>
        <taxon>Actinomycetes</taxon>
        <taxon>Propionibacteriales</taxon>
        <taxon>Nocardioidaceae</taxon>
        <taxon>Nocardioides</taxon>
    </lineage>
</organism>
<dbReference type="GO" id="GO:0016878">
    <property type="term" value="F:acid-thiol ligase activity"/>
    <property type="evidence" value="ECO:0007669"/>
    <property type="project" value="UniProtKB-ARBA"/>
</dbReference>
<evidence type="ECO:0000313" key="4">
    <source>
        <dbReference type="Proteomes" id="UP000468687"/>
    </source>
</evidence>
<dbReference type="RefSeq" id="WP_163771242.1">
    <property type="nucleotide sequence ID" value="NZ_JAAGXA010000003.1"/>
</dbReference>